<evidence type="ECO:0000313" key="3">
    <source>
        <dbReference type="Proteomes" id="UP001054902"/>
    </source>
</evidence>
<gene>
    <name evidence="2" type="ORF">CTEN210_08970</name>
</gene>
<feature type="compositionally biased region" description="Low complexity" evidence="1">
    <location>
        <begin position="123"/>
        <end position="135"/>
    </location>
</feature>
<feature type="compositionally biased region" description="Low complexity" evidence="1">
    <location>
        <begin position="93"/>
        <end position="112"/>
    </location>
</feature>
<name>A0AAD3CV89_9STRA</name>
<dbReference type="Proteomes" id="UP001054902">
    <property type="component" value="Unassembled WGS sequence"/>
</dbReference>
<sequence length="135" mass="15522">MISHIKQNRYQRRRLFREDNETTAVSFQRIEVDVPFDMQRQKSHVSISTNRRTINQMVRSFPDDREARTMQQANTEIRDSSYALSTSIMDHSTISSMITSHESSPSSTSGSRSDGGFGRQEESSIIEMIDEILSN</sequence>
<protein>
    <submittedName>
        <fullName evidence="2">Uncharacterized protein</fullName>
    </submittedName>
</protein>
<comment type="caution">
    <text evidence="2">The sequence shown here is derived from an EMBL/GenBank/DDBJ whole genome shotgun (WGS) entry which is preliminary data.</text>
</comment>
<evidence type="ECO:0000256" key="1">
    <source>
        <dbReference type="SAM" id="MobiDB-lite"/>
    </source>
</evidence>
<proteinExistence type="predicted"/>
<reference evidence="2 3" key="1">
    <citation type="journal article" date="2021" name="Sci. Rep.">
        <title>The genome of the diatom Chaetoceros tenuissimus carries an ancient integrated fragment of an extant virus.</title>
        <authorList>
            <person name="Hongo Y."/>
            <person name="Kimura K."/>
            <person name="Takaki Y."/>
            <person name="Yoshida Y."/>
            <person name="Baba S."/>
            <person name="Kobayashi G."/>
            <person name="Nagasaki K."/>
            <person name="Hano T."/>
            <person name="Tomaru Y."/>
        </authorList>
    </citation>
    <scope>NUCLEOTIDE SEQUENCE [LARGE SCALE GENOMIC DNA]</scope>
    <source>
        <strain evidence="2 3">NIES-3715</strain>
    </source>
</reference>
<evidence type="ECO:0000313" key="2">
    <source>
        <dbReference type="EMBL" id="GFH52494.1"/>
    </source>
</evidence>
<keyword evidence="3" id="KW-1185">Reference proteome</keyword>
<organism evidence="2 3">
    <name type="scientific">Chaetoceros tenuissimus</name>
    <dbReference type="NCBI Taxonomy" id="426638"/>
    <lineage>
        <taxon>Eukaryota</taxon>
        <taxon>Sar</taxon>
        <taxon>Stramenopiles</taxon>
        <taxon>Ochrophyta</taxon>
        <taxon>Bacillariophyta</taxon>
        <taxon>Coscinodiscophyceae</taxon>
        <taxon>Chaetocerotophycidae</taxon>
        <taxon>Chaetocerotales</taxon>
        <taxon>Chaetocerotaceae</taxon>
        <taxon>Chaetoceros</taxon>
    </lineage>
</organism>
<dbReference type="AlphaFoldDB" id="A0AAD3CV89"/>
<feature type="region of interest" description="Disordered" evidence="1">
    <location>
        <begin position="93"/>
        <end position="135"/>
    </location>
</feature>
<accession>A0AAD3CV89</accession>
<dbReference type="EMBL" id="BLLK01000045">
    <property type="protein sequence ID" value="GFH52494.1"/>
    <property type="molecule type" value="Genomic_DNA"/>
</dbReference>